<accession>Q471C9</accession>
<gene>
    <name evidence="3" type="ordered locus">Reut_A1638</name>
</gene>
<evidence type="ECO:0000256" key="1">
    <source>
        <dbReference type="SAM" id="MobiDB-lite"/>
    </source>
</evidence>
<dbReference type="KEGG" id="reu:Reut_A1638"/>
<feature type="region of interest" description="Disordered" evidence="1">
    <location>
        <begin position="38"/>
        <end position="95"/>
    </location>
</feature>
<feature type="compositionally biased region" description="Basic and acidic residues" evidence="1">
    <location>
        <begin position="77"/>
        <end position="95"/>
    </location>
</feature>
<keyword evidence="2" id="KW-0732">Signal</keyword>
<name>Q471C9_CUPPJ</name>
<dbReference type="EMBL" id="CP000090">
    <property type="protein sequence ID" value="AAZ61004.1"/>
    <property type="molecule type" value="Genomic_DNA"/>
</dbReference>
<dbReference type="AlphaFoldDB" id="Q471C9"/>
<protein>
    <submittedName>
        <fullName evidence="3">Conserved hypothetical signal peptide protein</fullName>
    </submittedName>
</protein>
<organism evidence="3">
    <name type="scientific">Cupriavidus pinatubonensis (strain JMP 134 / LMG 1197)</name>
    <name type="common">Cupriavidus necator (strain JMP 134)</name>
    <dbReference type="NCBI Taxonomy" id="264198"/>
    <lineage>
        <taxon>Bacteria</taxon>
        <taxon>Pseudomonadati</taxon>
        <taxon>Pseudomonadota</taxon>
        <taxon>Betaproteobacteria</taxon>
        <taxon>Burkholderiales</taxon>
        <taxon>Burkholderiaceae</taxon>
        <taxon>Cupriavidus</taxon>
    </lineage>
</organism>
<reference evidence="3" key="1">
    <citation type="submission" date="2005-08" db="EMBL/GenBank/DDBJ databases">
        <title>Complete sequence of Chromosome1 of Ralstonia eutropha JMP134.</title>
        <authorList>
            <person name="Copeland A."/>
            <person name="Lucas S."/>
            <person name="Lapidus A."/>
            <person name="Barry K."/>
            <person name="Detter J.C."/>
            <person name="Glavina T."/>
            <person name="Hammon N."/>
            <person name="Israni S."/>
            <person name="Pitluck S."/>
            <person name="Goltsman E."/>
            <person name="Martinez M."/>
            <person name="Schmutz J."/>
            <person name="Larimer F."/>
            <person name="Land M."/>
            <person name="Lykidis A."/>
            <person name="Richardson P."/>
        </authorList>
    </citation>
    <scope>NUCLEOTIDE SEQUENCE</scope>
    <source>
        <strain evidence="3">JMP134</strain>
    </source>
</reference>
<dbReference type="OrthoDB" id="8971171at2"/>
<dbReference type="HOGENOM" id="CLU_2082927_0_0_4"/>
<feature type="chain" id="PRO_5004232746" evidence="2">
    <location>
        <begin position="26"/>
        <end position="95"/>
    </location>
</feature>
<feature type="signal peptide" evidence="2">
    <location>
        <begin position="1"/>
        <end position="25"/>
    </location>
</feature>
<evidence type="ECO:0000313" key="3">
    <source>
        <dbReference type="EMBL" id="AAZ61004.1"/>
    </source>
</evidence>
<proteinExistence type="predicted"/>
<sequence length="95" mass="9650">MHKNLAKTLLATVALVAGFSQSAHAGGYADALIVGAPSHNGPRDPYTDGARIGARDPFTDGARMGSRDPFTDGARISSRDGFTDGGHSDVHGGGA</sequence>
<evidence type="ECO:0000256" key="2">
    <source>
        <dbReference type="SAM" id="SignalP"/>
    </source>
</evidence>